<dbReference type="InterPro" id="IPR012337">
    <property type="entry name" value="RNaseH-like_sf"/>
</dbReference>
<dbReference type="Gene3D" id="3.30.420.10">
    <property type="entry name" value="Ribonuclease H-like superfamily/Ribonuclease H"/>
    <property type="match status" value="1"/>
</dbReference>
<comment type="caution">
    <text evidence="2">The sequence shown here is derived from an EMBL/GenBank/DDBJ whole genome shotgun (WGS) entry which is preliminary data.</text>
</comment>
<evidence type="ECO:0000313" key="2">
    <source>
        <dbReference type="EMBL" id="KAK3001785.1"/>
    </source>
</evidence>
<dbReference type="InterPro" id="IPR036397">
    <property type="entry name" value="RNaseH_sf"/>
</dbReference>
<evidence type="ECO:0000259" key="1">
    <source>
        <dbReference type="PROSITE" id="PS50879"/>
    </source>
</evidence>
<dbReference type="CDD" id="cd09279">
    <property type="entry name" value="RNase_HI_like"/>
    <property type="match status" value="1"/>
</dbReference>
<dbReference type="AlphaFoldDB" id="A0AA89AGX6"/>
<name>A0AA89AGX6_9ASTE</name>
<organism evidence="2 3">
    <name type="scientific">Escallonia herrerae</name>
    <dbReference type="NCBI Taxonomy" id="1293975"/>
    <lineage>
        <taxon>Eukaryota</taxon>
        <taxon>Viridiplantae</taxon>
        <taxon>Streptophyta</taxon>
        <taxon>Embryophyta</taxon>
        <taxon>Tracheophyta</taxon>
        <taxon>Spermatophyta</taxon>
        <taxon>Magnoliopsida</taxon>
        <taxon>eudicotyledons</taxon>
        <taxon>Gunneridae</taxon>
        <taxon>Pentapetalae</taxon>
        <taxon>asterids</taxon>
        <taxon>campanulids</taxon>
        <taxon>Escalloniales</taxon>
        <taxon>Escalloniaceae</taxon>
        <taxon>Escallonia</taxon>
    </lineage>
</organism>
<gene>
    <name evidence="2" type="ORF">RJ639_020901</name>
</gene>
<dbReference type="SUPFAM" id="SSF53098">
    <property type="entry name" value="Ribonuclease H-like"/>
    <property type="match status" value="1"/>
</dbReference>
<keyword evidence="3" id="KW-1185">Reference proteome</keyword>
<dbReference type="EMBL" id="JAVXUP010002714">
    <property type="protein sequence ID" value="KAK3001785.1"/>
    <property type="molecule type" value="Genomic_DNA"/>
</dbReference>
<dbReference type="PANTHER" id="PTHR48475">
    <property type="entry name" value="RIBONUCLEASE H"/>
    <property type="match status" value="1"/>
</dbReference>
<dbReference type="GO" id="GO:0004523">
    <property type="term" value="F:RNA-DNA hybrid ribonuclease activity"/>
    <property type="evidence" value="ECO:0007669"/>
    <property type="project" value="InterPro"/>
</dbReference>
<protein>
    <recommendedName>
        <fullName evidence="1">RNase H type-1 domain-containing protein</fullName>
    </recommendedName>
</protein>
<dbReference type="Proteomes" id="UP001188597">
    <property type="component" value="Unassembled WGS sequence"/>
</dbReference>
<dbReference type="InterPro" id="IPR002156">
    <property type="entry name" value="RNaseH_domain"/>
</dbReference>
<accession>A0AA89AGX6</accession>
<proteinExistence type="predicted"/>
<dbReference type="GO" id="GO:0003676">
    <property type="term" value="F:nucleic acid binding"/>
    <property type="evidence" value="ECO:0007669"/>
    <property type="project" value="InterPro"/>
</dbReference>
<dbReference type="PANTHER" id="PTHR48475:SF1">
    <property type="entry name" value="RNASE H TYPE-1 DOMAIN-CONTAINING PROTEIN"/>
    <property type="match status" value="1"/>
</dbReference>
<sequence>MRWGIKDRCRMKIMKHVQHIDDPANELLALIKPKSDQSCILYLNEHWFYITLYVLKPLKDDLCVVAPQFNIKYVPQKAIKGHVLTDFLTAHPILKNSPLVLDLLDEEVMQTEIKKGWEMYFDGALRSPDGEKQNDPRNNQSGIGIVFVTPEWGIIPHSFSLTEGCSNNEAEYEAINAGLELSLEVSIDDLTIYGDSELIIKQLKGEYQIRKPNLFPYYERTDCLFSKFPKL</sequence>
<dbReference type="PROSITE" id="PS50879">
    <property type="entry name" value="RNASE_H_1"/>
    <property type="match status" value="1"/>
</dbReference>
<reference evidence="2" key="1">
    <citation type="submission" date="2022-12" db="EMBL/GenBank/DDBJ databases">
        <title>Draft genome assemblies for two species of Escallonia (Escalloniales).</title>
        <authorList>
            <person name="Chanderbali A."/>
            <person name="Dervinis C."/>
            <person name="Anghel I."/>
            <person name="Soltis D."/>
            <person name="Soltis P."/>
            <person name="Zapata F."/>
        </authorList>
    </citation>
    <scope>NUCLEOTIDE SEQUENCE</scope>
    <source>
        <strain evidence="2">UCBG64.0493</strain>
        <tissue evidence="2">Leaf</tissue>
    </source>
</reference>
<dbReference type="Pfam" id="PF13456">
    <property type="entry name" value="RVT_3"/>
    <property type="match status" value="1"/>
</dbReference>
<evidence type="ECO:0000313" key="3">
    <source>
        <dbReference type="Proteomes" id="UP001188597"/>
    </source>
</evidence>
<feature type="domain" description="RNase H type-1" evidence="1">
    <location>
        <begin position="113"/>
        <end position="231"/>
    </location>
</feature>